<comment type="caution">
    <text evidence="3">The sequence shown here is derived from an EMBL/GenBank/DDBJ whole genome shotgun (WGS) entry which is preliminary data.</text>
</comment>
<evidence type="ECO:0000256" key="1">
    <source>
        <dbReference type="SAM" id="MobiDB-lite"/>
    </source>
</evidence>
<dbReference type="AlphaFoldDB" id="A0ABD3G0S0"/>
<name>A0ABD3G0S0_9STRA</name>
<evidence type="ECO:0000313" key="3">
    <source>
        <dbReference type="EMBL" id="KAL3672207.1"/>
    </source>
</evidence>
<accession>A0ABD3G0S0</accession>
<dbReference type="Proteomes" id="UP001632037">
    <property type="component" value="Unassembled WGS sequence"/>
</dbReference>
<keyword evidence="4" id="KW-1185">Reference proteome</keyword>
<feature type="compositionally biased region" description="Polar residues" evidence="1">
    <location>
        <begin position="151"/>
        <end position="176"/>
    </location>
</feature>
<feature type="region of interest" description="Disordered" evidence="1">
    <location>
        <begin position="129"/>
        <end position="176"/>
    </location>
</feature>
<sequence length="218" mass="24780">MTDGRKWPSSKNKLMGRLLPQCRRPSSFIITSRKRHPIACLSMWWVVFLWLALPLSQAQGRLPTHRRPQFQHSQINIAATPTYDCHLQRLTMTRRHLEVLTSRLSLNVQELLAKRNHAHEELQEPWNQGKCECESAGTSTAPKPTPAQPAEHSSTSWRLEPTETASSGSTSDENSHSGSFLTSTTFALALFFMAIPVACVIGFVLFCKRRRRRQHTHA</sequence>
<protein>
    <submittedName>
        <fullName evidence="3">Uncharacterized protein</fullName>
    </submittedName>
</protein>
<feature type="transmembrane region" description="Helical" evidence="2">
    <location>
        <begin position="186"/>
        <end position="207"/>
    </location>
</feature>
<evidence type="ECO:0000313" key="4">
    <source>
        <dbReference type="Proteomes" id="UP001632037"/>
    </source>
</evidence>
<keyword evidence="2" id="KW-0472">Membrane</keyword>
<proteinExistence type="predicted"/>
<organism evidence="3 4">
    <name type="scientific">Phytophthora oleae</name>
    <dbReference type="NCBI Taxonomy" id="2107226"/>
    <lineage>
        <taxon>Eukaryota</taxon>
        <taxon>Sar</taxon>
        <taxon>Stramenopiles</taxon>
        <taxon>Oomycota</taxon>
        <taxon>Peronosporomycetes</taxon>
        <taxon>Peronosporales</taxon>
        <taxon>Peronosporaceae</taxon>
        <taxon>Phytophthora</taxon>
    </lineage>
</organism>
<keyword evidence="2" id="KW-1133">Transmembrane helix</keyword>
<evidence type="ECO:0000256" key="2">
    <source>
        <dbReference type="SAM" id="Phobius"/>
    </source>
</evidence>
<keyword evidence="2" id="KW-0812">Transmembrane</keyword>
<gene>
    <name evidence="3" type="ORF">V7S43_002869</name>
</gene>
<dbReference type="EMBL" id="JBIMZQ010000004">
    <property type="protein sequence ID" value="KAL3672207.1"/>
    <property type="molecule type" value="Genomic_DNA"/>
</dbReference>
<reference evidence="3 4" key="1">
    <citation type="submission" date="2024-09" db="EMBL/GenBank/DDBJ databases">
        <title>Genome sequencing and assembly of Phytophthora oleae, isolate VK10A, causative agent of rot of olive drupes.</title>
        <authorList>
            <person name="Conti Taguali S."/>
            <person name="Riolo M."/>
            <person name="La Spada F."/>
            <person name="Cacciola S.O."/>
            <person name="Dionisio G."/>
        </authorList>
    </citation>
    <scope>NUCLEOTIDE SEQUENCE [LARGE SCALE GENOMIC DNA]</scope>
    <source>
        <strain evidence="3 4">VK10A</strain>
    </source>
</reference>